<accession>A0A949SY30</accession>
<reference evidence="2 4" key="1">
    <citation type="journal article" date="2021" name="Mol. Ecol.">
        <title>Polar bear-adapted Ursidibacter maritimus are remarkably conserved after generations in captivity.</title>
        <authorList>
            <person name="Espinosa-Gongora C."/>
            <person name="Hansen M.J."/>
            <person name="Bertelsen M.F."/>
            <person name="Bojesen A.M."/>
        </authorList>
    </citation>
    <scope>NUCLEOTIDE SEQUENCE</scope>
    <source>
        <strain evidence="2">Pb43105x</strain>
        <strain evidence="1 4">Pb43106</strain>
    </source>
</reference>
<dbReference type="EMBL" id="JABUMC010000003">
    <property type="protein sequence ID" value="MBV6546138.1"/>
    <property type="molecule type" value="Genomic_DNA"/>
</dbReference>
<dbReference type="Proteomes" id="UP001196379">
    <property type="component" value="Unassembled WGS sequence"/>
</dbReference>
<dbReference type="AlphaFoldDB" id="A0A949SY30"/>
<keyword evidence="4" id="KW-1185">Reference proteome</keyword>
<organism evidence="2 3">
    <name type="scientific">Ursidibacter maritimus</name>
    <dbReference type="NCBI Taxonomy" id="1331689"/>
    <lineage>
        <taxon>Bacteria</taxon>
        <taxon>Pseudomonadati</taxon>
        <taxon>Pseudomonadota</taxon>
        <taxon>Gammaproteobacteria</taxon>
        <taxon>Pasteurellales</taxon>
        <taxon>Pasteurellaceae</taxon>
        <taxon>Ursidibacter</taxon>
    </lineage>
</organism>
<gene>
    <name evidence="1" type="ORF">HT657_02760</name>
    <name evidence="2" type="ORF">HT672_02335</name>
</gene>
<evidence type="ECO:0000313" key="1">
    <source>
        <dbReference type="EMBL" id="MBV6531078.1"/>
    </source>
</evidence>
<evidence type="ECO:0000313" key="3">
    <source>
        <dbReference type="Proteomes" id="UP000732858"/>
    </source>
</evidence>
<dbReference type="Proteomes" id="UP000732858">
    <property type="component" value="Unassembled WGS sequence"/>
</dbReference>
<dbReference type="GeneID" id="65548335"/>
<comment type="caution">
    <text evidence="2">The sequence shown here is derived from an EMBL/GenBank/DDBJ whole genome shotgun (WGS) entry which is preliminary data.</text>
</comment>
<dbReference type="OrthoDB" id="7067870at2"/>
<dbReference type="EMBL" id="JABULY010000001">
    <property type="protein sequence ID" value="MBV6531078.1"/>
    <property type="molecule type" value="Genomic_DNA"/>
</dbReference>
<dbReference type="RefSeq" id="WP_157402529.1">
    <property type="nucleotide sequence ID" value="NZ_JABULY010000001.1"/>
</dbReference>
<evidence type="ECO:0000313" key="2">
    <source>
        <dbReference type="EMBL" id="MBV6546138.1"/>
    </source>
</evidence>
<name>A0A949SY30_9PAST</name>
<evidence type="ECO:0000313" key="4">
    <source>
        <dbReference type="Proteomes" id="UP001196379"/>
    </source>
</evidence>
<protein>
    <submittedName>
        <fullName evidence="2">Uncharacterized protein</fullName>
    </submittedName>
</protein>
<proteinExistence type="predicted"/>
<sequence>MKKNNKILSNNAKLFAANNSQCNQCDETLIFAMQDQYHQFSIGITTILECLKFAESQNAIPKISEDWWDQIRERFHLP</sequence>